<proteinExistence type="predicted"/>
<sequence length="105" mass="11841">MSLENFRMGIFDETSIAIAKPHFEVPAIINRIADLGTVNQDVWVMKEDHKITLRAKKVLQSLTVEYEEIVIIPLTIGTGVINFKIICEQLKEPVVFSRQVTVTAS</sequence>
<gene>
    <name evidence="1" type="ORF">NCTC129_02996</name>
</gene>
<name>A0A447N0I9_SALET</name>
<reference evidence="1 2" key="1">
    <citation type="submission" date="2018-12" db="EMBL/GenBank/DDBJ databases">
        <authorList>
            <consortium name="Pathogen Informatics"/>
        </authorList>
    </citation>
    <scope>NUCLEOTIDE SEQUENCE [LARGE SCALE GENOMIC DNA]</scope>
    <source>
        <strain evidence="1 2">NCTC129</strain>
    </source>
</reference>
<accession>A0A447N0I9</accession>
<evidence type="ECO:0000313" key="1">
    <source>
        <dbReference type="EMBL" id="VDZ96810.1"/>
    </source>
</evidence>
<dbReference type="Proteomes" id="UP000282086">
    <property type="component" value="Chromosome"/>
</dbReference>
<dbReference type="AlphaFoldDB" id="A0A447N0I9"/>
<protein>
    <submittedName>
        <fullName evidence="1">Uncharacterized protein</fullName>
    </submittedName>
</protein>
<evidence type="ECO:0000313" key="2">
    <source>
        <dbReference type="Proteomes" id="UP000282086"/>
    </source>
</evidence>
<organism evidence="1 2">
    <name type="scientific">Salmonella enterica I</name>
    <dbReference type="NCBI Taxonomy" id="59201"/>
    <lineage>
        <taxon>Bacteria</taxon>
        <taxon>Pseudomonadati</taxon>
        <taxon>Pseudomonadota</taxon>
        <taxon>Gammaproteobacteria</taxon>
        <taxon>Enterobacterales</taxon>
        <taxon>Enterobacteriaceae</taxon>
        <taxon>Salmonella</taxon>
    </lineage>
</organism>
<dbReference type="EMBL" id="LR134140">
    <property type="protein sequence ID" value="VDZ96810.1"/>
    <property type="molecule type" value="Genomic_DNA"/>
</dbReference>